<keyword evidence="4" id="KW-1185">Reference proteome</keyword>
<dbReference type="Proteomes" id="UP001153076">
    <property type="component" value="Unassembled WGS sequence"/>
</dbReference>
<evidence type="ECO:0000256" key="2">
    <source>
        <dbReference type="SAM" id="Phobius"/>
    </source>
</evidence>
<sequence length="245" mass="25385">MDVLNHKQIIENVHLLLPQATLASPTQPPATMANPPPMPSPRFHGLDPVTRSPNPFAAPAVASLSPASSISTAAVVLPATAQGTDQPSGNAQPAPFHPSAWAPPNAPTGLPVSSFAPRLAEPPPTLDHVLSQLQAVHLGSPSTPMLPLSLSPPLVVPFAVVSIIETQALVILPTQVKVVTTTGATIVPTEAMVVATAGGTITPMVVVGLSISRHLLVDRVLLLLIYLLALVIILALILLILQLLQ</sequence>
<organism evidence="3 4">
    <name type="scientific">Carnegiea gigantea</name>
    <dbReference type="NCBI Taxonomy" id="171969"/>
    <lineage>
        <taxon>Eukaryota</taxon>
        <taxon>Viridiplantae</taxon>
        <taxon>Streptophyta</taxon>
        <taxon>Embryophyta</taxon>
        <taxon>Tracheophyta</taxon>
        <taxon>Spermatophyta</taxon>
        <taxon>Magnoliopsida</taxon>
        <taxon>eudicotyledons</taxon>
        <taxon>Gunneridae</taxon>
        <taxon>Pentapetalae</taxon>
        <taxon>Caryophyllales</taxon>
        <taxon>Cactineae</taxon>
        <taxon>Cactaceae</taxon>
        <taxon>Cactoideae</taxon>
        <taxon>Echinocereeae</taxon>
        <taxon>Carnegiea</taxon>
    </lineage>
</organism>
<name>A0A9Q1KF28_9CARY</name>
<feature type="compositionally biased region" description="Polar residues" evidence="1">
    <location>
        <begin position="81"/>
        <end position="91"/>
    </location>
</feature>
<accession>A0A9Q1KF28</accession>
<evidence type="ECO:0000313" key="3">
    <source>
        <dbReference type="EMBL" id="KAJ8441790.1"/>
    </source>
</evidence>
<keyword evidence="2" id="KW-0472">Membrane</keyword>
<feature type="region of interest" description="Disordered" evidence="1">
    <location>
        <begin position="81"/>
        <end position="103"/>
    </location>
</feature>
<keyword evidence="2" id="KW-1133">Transmembrane helix</keyword>
<gene>
    <name evidence="3" type="ORF">Cgig2_009036</name>
</gene>
<feature type="transmembrane region" description="Helical" evidence="2">
    <location>
        <begin position="154"/>
        <end position="172"/>
    </location>
</feature>
<comment type="caution">
    <text evidence="3">The sequence shown here is derived from an EMBL/GenBank/DDBJ whole genome shotgun (WGS) entry which is preliminary data.</text>
</comment>
<feature type="transmembrane region" description="Helical" evidence="2">
    <location>
        <begin position="192"/>
        <end position="211"/>
    </location>
</feature>
<feature type="transmembrane region" description="Helical" evidence="2">
    <location>
        <begin position="223"/>
        <end position="244"/>
    </location>
</feature>
<evidence type="ECO:0000313" key="4">
    <source>
        <dbReference type="Proteomes" id="UP001153076"/>
    </source>
</evidence>
<dbReference type="EMBL" id="JAKOGI010000154">
    <property type="protein sequence ID" value="KAJ8441790.1"/>
    <property type="molecule type" value="Genomic_DNA"/>
</dbReference>
<evidence type="ECO:0000256" key="1">
    <source>
        <dbReference type="SAM" id="MobiDB-lite"/>
    </source>
</evidence>
<dbReference type="AlphaFoldDB" id="A0A9Q1KF28"/>
<reference evidence="3" key="1">
    <citation type="submission" date="2022-04" db="EMBL/GenBank/DDBJ databases">
        <title>Carnegiea gigantea Genome sequencing and assembly v2.</title>
        <authorList>
            <person name="Copetti D."/>
            <person name="Sanderson M.J."/>
            <person name="Burquez A."/>
            <person name="Wojciechowski M.F."/>
        </authorList>
    </citation>
    <scope>NUCLEOTIDE SEQUENCE</scope>
    <source>
        <strain evidence="3">SGP5-SGP5p</strain>
        <tissue evidence="3">Aerial part</tissue>
    </source>
</reference>
<protein>
    <submittedName>
        <fullName evidence="3">Uncharacterized protein</fullName>
    </submittedName>
</protein>
<keyword evidence="2" id="KW-0812">Transmembrane</keyword>
<proteinExistence type="predicted"/>